<sequence length="101" mass="11406">MLRKLTHYAVYFLHLLYVISLSLPSGVGDEEEDNGGYYYQPLNQVPDGLNAAHGDQPEDMPPVAETMQEVQERIQSKGLNLPQPPPLYSDPSPWMKTTWSC</sequence>
<protein>
    <submittedName>
        <fullName evidence="3">Uncharacterized protein</fullName>
    </submittedName>
</protein>
<keyword evidence="2" id="KW-0732">Signal</keyword>
<evidence type="ECO:0000256" key="2">
    <source>
        <dbReference type="SAM" id="SignalP"/>
    </source>
</evidence>
<feature type="region of interest" description="Disordered" evidence="1">
    <location>
        <begin position="77"/>
        <end position="101"/>
    </location>
</feature>
<evidence type="ECO:0000313" key="3">
    <source>
        <dbReference type="Ensembl" id="ENSOTSP00005142219.1"/>
    </source>
</evidence>
<organism evidence="3 4">
    <name type="scientific">Oncorhynchus tshawytscha</name>
    <name type="common">Chinook salmon</name>
    <name type="synonym">Salmo tshawytscha</name>
    <dbReference type="NCBI Taxonomy" id="74940"/>
    <lineage>
        <taxon>Eukaryota</taxon>
        <taxon>Metazoa</taxon>
        <taxon>Chordata</taxon>
        <taxon>Craniata</taxon>
        <taxon>Vertebrata</taxon>
        <taxon>Euteleostomi</taxon>
        <taxon>Actinopterygii</taxon>
        <taxon>Neopterygii</taxon>
        <taxon>Teleostei</taxon>
        <taxon>Protacanthopterygii</taxon>
        <taxon>Salmoniformes</taxon>
        <taxon>Salmonidae</taxon>
        <taxon>Salmoninae</taxon>
        <taxon>Oncorhynchus</taxon>
    </lineage>
</organism>
<dbReference type="GeneTree" id="ENSGT01120000277775"/>
<evidence type="ECO:0000256" key="1">
    <source>
        <dbReference type="SAM" id="MobiDB-lite"/>
    </source>
</evidence>
<reference evidence="3" key="2">
    <citation type="submission" date="2025-08" db="UniProtKB">
        <authorList>
            <consortium name="Ensembl"/>
        </authorList>
    </citation>
    <scope>IDENTIFICATION</scope>
</reference>
<accession>A0AAZ3RQM1</accession>
<evidence type="ECO:0000313" key="4">
    <source>
        <dbReference type="Proteomes" id="UP000694402"/>
    </source>
</evidence>
<feature type="chain" id="PRO_5045625061" evidence="2">
    <location>
        <begin position="29"/>
        <end position="101"/>
    </location>
</feature>
<dbReference type="Proteomes" id="UP000694402">
    <property type="component" value="Unassembled WGS sequence"/>
</dbReference>
<reference evidence="3" key="3">
    <citation type="submission" date="2025-09" db="UniProtKB">
        <authorList>
            <consortium name="Ensembl"/>
        </authorList>
    </citation>
    <scope>IDENTIFICATION</scope>
</reference>
<dbReference type="AlphaFoldDB" id="A0AAZ3RQM1"/>
<reference evidence="4" key="1">
    <citation type="journal article" date="2018" name="PLoS ONE">
        <title>Chinook salmon (Oncorhynchus tshawytscha) genome and transcriptome.</title>
        <authorList>
            <person name="Christensen K.A."/>
            <person name="Leong J.S."/>
            <person name="Sakhrani D."/>
            <person name="Biagi C.A."/>
            <person name="Minkley D.R."/>
            <person name="Withler R.E."/>
            <person name="Rondeau E.B."/>
            <person name="Koop B.F."/>
            <person name="Devlin R.H."/>
        </authorList>
    </citation>
    <scope>NUCLEOTIDE SEQUENCE [LARGE SCALE GENOMIC DNA]</scope>
</reference>
<proteinExistence type="predicted"/>
<keyword evidence="4" id="KW-1185">Reference proteome</keyword>
<feature type="signal peptide" evidence="2">
    <location>
        <begin position="1"/>
        <end position="28"/>
    </location>
</feature>
<dbReference type="Ensembl" id="ENSOTST00005196683.1">
    <property type="protein sequence ID" value="ENSOTSP00005142219.1"/>
    <property type="gene ID" value="ENSOTSG00005054452.1"/>
</dbReference>
<name>A0AAZ3RQM1_ONCTS</name>